<keyword evidence="3" id="KW-1185">Reference proteome</keyword>
<dbReference type="Proteomes" id="UP000003553">
    <property type="component" value="Unassembled WGS sequence"/>
</dbReference>
<reference evidence="2" key="2">
    <citation type="submission" date="2015-05" db="EMBL/GenBank/DDBJ databases">
        <title>Draft genome sequence of Actinomyces odontolyticus (ATCC 17982).</title>
        <authorList>
            <person name="Sudarsanam P."/>
            <person name="Ley R."/>
            <person name="Guruge J."/>
            <person name="Turnbaugh P.J."/>
            <person name="Mahowald M."/>
            <person name="Liep D."/>
            <person name="Gordon J."/>
        </authorList>
    </citation>
    <scope>NUCLEOTIDE SEQUENCE</scope>
    <source>
        <strain evidence="2">ATCC 17982</strain>
    </source>
</reference>
<sequence length="512" mass="57662">MSGLYKLDAVTKAQLAAGNVLTKTADGRLIGAVRNTGGQITRQARLIPVSAPQIAGAIAAIGPAVAMVAVQMQLNNISKQVSAVQQTVLQTQRMLEDWNNADFHGTQRVVRRIFRKSTEEGTVSNTNWEQLSGLSNDIERHRDYYKERIHRHAQELQSCQNNVSERRNYITEHRGSILFDSFAALNCIQTWCYYFELAHERARINGERPTLTHNEIRAEVEDDVQIQRTLLRELMREFHIISELPGEWTLPYFQKRQDQTASRDTATKLLEQLNELAQQLGIKENPVPNPDVTCAPANYDVSPYTQILRWYLDEGEKLEALIFPVDRLSHRLLAMGADQFTNTVNTSAWSMLPQAKDSTNWSLGRVRRATRRAVKVSPEMVAVTDRRIVTADPQKFIQKGIVKEEFSINDVTPTFTDTDDALPELHLTQGEKKCREWCFPSTARVEARSVAEMLVDDPMQLLPPTKPELTDTQDDIEAADPGDSEPTQDPESAPNGTSAQSETEEIPAEPTA</sequence>
<dbReference type="EMBL" id="AAYI02000004">
    <property type="protein sequence ID" value="EDN80400.1"/>
    <property type="molecule type" value="Genomic_DNA"/>
</dbReference>
<protein>
    <submittedName>
        <fullName evidence="2">Uncharacterized protein</fullName>
    </submittedName>
</protein>
<dbReference type="AlphaFoldDB" id="A7BB26"/>
<evidence type="ECO:0000313" key="2">
    <source>
        <dbReference type="EMBL" id="EDN80400.1"/>
    </source>
</evidence>
<evidence type="ECO:0000313" key="3">
    <source>
        <dbReference type="Proteomes" id="UP000003553"/>
    </source>
</evidence>
<feature type="region of interest" description="Disordered" evidence="1">
    <location>
        <begin position="456"/>
        <end position="512"/>
    </location>
</feature>
<comment type="caution">
    <text evidence="2">The sequence shown here is derived from an EMBL/GenBank/DDBJ whole genome shotgun (WGS) entry which is preliminary data.</text>
</comment>
<evidence type="ECO:0000256" key="1">
    <source>
        <dbReference type="SAM" id="MobiDB-lite"/>
    </source>
</evidence>
<name>A7BB26_9ACTO</name>
<gene>
    <name evidence="2" type="ORF">ACTODO_00843</name>
</gene>
<dbReference type="HOGENOM" id="CLU_531726_0_0_11"/>
<dbReference type="eggNOG" id="ENOG50348B8">
    <property type="taxonomic scope" value="Bacteria"/>
</dbReference>
<reference evidence="2" key="1">
    <citation type="submission" date="2007-04" db="EMBL/GenBank/DDBJ databases">
        <authorList>
            <person name="Fulton L."/>
            <person name="Clifton S."/>
            <person name="Fulton B."/>
            <person name="Xu J."/>
            <person name="Minx P."/>
            <person name="Pepin K.H."/>
            <person name="Johnson M."/>
            <person name="Thiruvilangam P."/>
            <person name="Bhonagiri V."/>
            <person name="Nash W.E."/>
            <person name="Mardis E.R."/>
            <person name="Wilson R.K."/>
        </authorList>
    </citation>
    <scope>NUCLEOTIDE SEQUENCE [LARGE SCALE GENOMIC DNA]</scope>
    <source>
        <strain evidence="2">ATCC 17982</strain>
    </source>
</reference>
<feature type="compositionally biased region" description="Polar residues" evidence="1">
    <location>
        <begin position="489"/>
        <end position="501"/>
    </location>
</feature>
<feature type="compositionally biased region" description="Acidic residues" evidence="1">
    <location>
        <begin position="471"/>
        <end position="488"/>
    </location>
</feature>
<dbReference type="RefSeq" id="WP_003791613.1">
    <property type="nucleotide sequence ID" value="NZ_DS264586.1"/>
</dbReference>
<accession>A7BB26</accession>
<organism evidence="2 3">
    <name type="scientific">Schaalia dentiphila ATCC 17982</name>
    <dbReference type="NCBI Taxonomy" id="411466"/>
    <lineage>
        <taxon>Bacteria</taxon>
        <taxon>Bacillati</taxon>
        <taxon>Actinomycetota</taxon>
        <taxon>Actinomycetes</taxon>
        <taxon>Actinomycetales</taxon>
        <taxon>Actinomycetaceae</taxon>
        <taxon>Schaalia</taxon>
        <taxon>Schaalia dentiphila</taxon>
    </lineage>
</organism>
<proteinExistence type="predicted"/>
<feature type="compositionally biased region" description="Acidic residues" evidence="1">
    <location>
        <begin position="502"/>
        <end position="512"/>
    </location>
</feature>